<feature type="non-terminal residue" evidence="1">
    <location>
        <position position="1"/>
    </location>
</feature>
<protein>
    <recommendedName>
        <fullName evidence="2">RecF/RecN/SMC N-terminal domain-containing protein</fullName>
    </recommendedName>
</protein>
<sequence>EEINTLSNKTSTLAGDVEEHKTKLLEFKEDCDLYLSAVSMFKELDNYNLKYSTSRNSIDKYTNQIIVIESDIKKHRENINQIDEYKESLIKNKKIDESIFKLKNSQVAIKKNITKLTTNKMEIHSDLKVKESGRSSIMEQLEEMTKIEREFEAYRYYMEAINKDGLPYKLISKTIPNIEAEINAILSQIVTFSIALDVDGKNFGGRIVYDHERSWPLENSSGMERFISSLAIRVALLKASNLPKSNFLIIDEGMGSLDTEFL</sequence>
<evidence type="ECO:0000313" key="1">
    <source>
        <dbReference type="EMBL" id="SVD83916.1"/>
    </source>
</evidence>
<dbReference type="Gene3D" id="3.40.50.300">
    <property type="entry name" value="P-loop containing nucleotide triphosphate hydrolases"/>
    <property type="match status" value="1"/>
</dbReference>
<accession>A0A382YKU4</accession>
<evidence type="ECO:0008006" key="2">
    <source>
        <dbReference type="Google" id="ProtNLM"/>
    </source>
</evidence>
<feature type="non-terminal residue" evidence="1">
    <location>
        <position position="262"/>
    </location>
</feature>
<dbReference type="AlphaFoldDB" id="A0A382YKU4"/>
<name>A0A382YKU4_9ZZZZ</name>
<dbReference type="InterPro" id="IPR027417">
    <property type="entry name" value="P-loop_NTPase"/>
</dbReference>
<proteinExistence type="predicted"/>
<dbReference type="PANTHER" id="PTHR32114">
    <property type="entry name" value="ABC TRANSPORTER ABCH.3"/>
    <property type="match status" value="1"/>
</dbReference>
<dbReference type="SUPFAM" id="SSF52540">
    <property type="entry name" value="P-loop containing nucleoside triphosphate hydrolases"/>
    <property type="match status" value="1"/>
</dbReference>
<dbReference type="PANTHER" id="PTHR32114:SF2">
    <property type="entry name" value="ABC TRANSPORTER ABCH.3"/>
    <property type="match status" value="1"/>
</dbReference>
<dbReference type="EMBL" id="UINC01176679">
    <property type="protein sequence ID" value="SVD83916.1"/>
    <property type="molecule type" value="Genomic_DNA"/>
</dbReference>
<organism evidence="1">
    <name type="scientific">marine metagenome</name>
    <dbReference type="NCBI Taxonomy" id="408172"/>
    <lineage>
        <taxon>unclassified sequences</taxon>
        <taxon>metagenomes</taxon>
        <taxon>ecological metagenomes</taxon>
    </lineage>
</organism>
<reference evidence="1" key="1">
    <citation type="submission" date="2018-05" db="EMBL/GenBank/DDBJ databases">
        <authorList>
            <person name="Lanie J.A."/>
            <person name="Ng W.-L."/>
            <person name="Kazmierczak K.M."/>
            <person name="Andrzejewski T.M."/>
            <person name="Davidsen T.M."/>
            <person name="Wayne K.J."/>
            <person name="Tettelin H."/>
            <person name="Glass J.I."/>
            <person name="Rusch D."/>
            <person name="Podicherti R."/>
            <person name="Tsui H.-C.T."/>
            <person name="Winkler M.E."/>
        </authorList>
    </citation>
    <scope>NUCLEOTIDE SEQUENCE</scope>
</reference>
<gene>
    <name evidence="1" type="ORF">METZ01_LOCUS436770</name>
</gene>